<proteinExistence type="predicted"/>
<comment type="caution">
    <text evidence="2">The sequence shown here is derived from an EMBL/GenBank/DDBJ whole genome shotgun (WGS) entry which is preliminary data.</text>
</comment>
<dbReference type="Proteomes" id="UP000235388">
    <property type="component" value="Unassembled WGS sequence"/>
</dbReference>
<accession>A0A2N5W3U7</accession>
<feature type="region of interest" description="Disordered" evidence="1">
    <location>
        <begin position="1"/>
        <end position="97"/>
    </location>
</feature>
<organism evidence="2 3">
    <name type="scientific">Puccinia coronata f. sp. avenae</name>
    <dbReference type="NCBI Taxonomy" id="200324"/>
    <lineage>
        <taxon>Eukaryota</taxon>
        <taxon>Fungi</taxon>
        <taxon>Dikarya</taxon>
        <taxon>Basidiomycota</taxon>
        <taxon>Pucciniomycotina</taxon>
        <taxon>Pucciniomycetes</taxon>
        <taxon>Pucciniales</taxon>
        <taxon>Pucciniaceae</taxon>
        <taxon>Puccinia</taxon>
    </lineage>
</organism>
<feature type="region of interest" description="Disordered" evidence="1">
    <location>
        <begin position="392"/>
        <end position="431"/>
    </location>
</feature>
<reference evidence="2 3" key="1">
    <citation type="submission" date="2017-11" db="EMBL/GenBank/DDBJ databases">
        <title>De novo assembly and phasing of dikaryotic genomes from two isolates of Puccinia coronata f. sp. avenae, the causal agent of oat crown rust.</title>
        <authorList>
            <person name="Miller M.E."/>
            <person name="Zhang Y."/>
            <person name="Omidvar V."/>
            <person name="Sperschneider J."/>
            <person name="Schwessinger B."/>
            <person name="Raley C."/>
            <person name="Palmer J.M."/>
            <person name="Garnica D."/>
            <person name="Upadhyaya N."/>
            <person name="Rathjen J."/>
            <person name="Taylor J.M."/>
            <person name="Park R.F."/>
            <person name="Dodds P.N."/>
            <person name="Hirsch C.D."/>
            <person name="Kianian S.F."/>
            <person name="Figueroa M."/>
        </authorList>
    </citation>
    <scope>NUCLEOTIDE SEQUENCE [LARGE SCALE GENOMIC DNA]</scope>
    <source>
        <strain evidence="2">12NC29</strain>
    </source>
</reference>
<dbReference type="AlphaFoldDB" id="A0A2N5W3U7"/>
<feature type="compositionally biased region" description="Polar residues" evidence="1">
    <location>
        <begin position="34"/>
        <end position="65"/>
    </location>
</feature>
<evidence type="ECO:0000313" key="2">
    <source>
        <dbReference type="EMBL" id="PLW56919.1"/>
    </source>
</evidence>
<keyword evidence="3" id="KW-1185">Reference proteome</keyword>
<feature type="compositionally biased region" description="Basic and acidic residues" evidence="1">
    <location>
        <begin position="66"/>
        <end position="79"/>
    </location>
</feature>
<gene>
    <name evidence="2" type="ORF">PCANC_01265</name>
</gene>
<feature type="compositionally biased region" description="Acidic residues" evidence="1">
    <location>
        <begin position="80"/>
        <end position="91"/>
    </location>
</feature>
<name>A0A2N5W3U7_9BASI</name>
<evidence type="ECO:0000313" key="3">
    <source>
        <dbReference type="Proteomes" id="UP000235388"/>
    </source>
</evidence>
<dbReference type="EMBL" id="PGCJ01000016">
    <property type="protein sequence ID" value="PLW56919.1"/>
    <property type="molecule type" value="Genomic_DNA"/>
</dbReference>
<protein>
    <submittedName>
        <fullName evidence="2">Uncharacterized protein</fullName>
    </submittedName>
</protein>
<feature type="compositionally biased region" description="Basic residues" evidence="1">
    <location>
        <begin position="406"/>
        <end position="417"/>
    </location>
</feature>
<sequence length="597" mass="66452">MPSGLFLAQSPFGDEDVDNSPRGRAGLHHGSGRPTGTPTARPNGSCRRSPSAQDESTEAPASQRQQRVEPARARTHDPFEESSESENEEQDATPPIEVNRSRVSYFFNLLGVEADHEEIANELAEMSRTEQNAALIVCLAGVMKRLDKMARGIGAGPVRSLTGNTQVSLMSHEDQVKTHVYTAPFKMFLRHIARQAMLDENIEAYGADHWDNSLYRAVMLQLNMKPGPFKQKHLPPRYLSDDPLATASVVAHVKTHLKHVRHKAHNVLLTGIIKNSSRDYIPPITELSRLLWRHFMDGNKTESDDDIDKKLAPLPLLRTRFVFMRMETLHHYIDPLHSLSQWDRMDARLLELRRRPVQFTQHIRAIDPAEVYCPTNEQVDIRIAARANPSQISAEVPAERPMRSAPKPRPRRVPHISRRPDPGPSADPGSGCRLICPTQRVSQSHGYPANRQISDNLTVIQWNTPSIRPIRRPPGLSAPCTMSNPPNEPGYPPVVASGGRPRDRQARIRLGTGAGQGGGSVTYNTSAHSGRDTFAESRGRPNLALWPRQSAGCVHTQPIGLDVPIALLERCWDPAYKIDGPSHHCQPSHHSAHAAPW</sequence>
<evidence type="ECO:0000256" key="1">
    <source>
        <dbReference type="SAM" id="MobiDB-lite"/>
    </source>
</evidence>